<feature type="domain" description="F-box" evidence="1">
    <location>
        <begin position="6"/>
        <end position="53"/>
    </location>
</feature>
<keyword evidence="2" id="KW-1185">Reference proteome</keyword>
<dbReference type="InterPro" id="IPR006527">
    <property type="entry name" value="F-box-assoc_dom_typ1"/>
</dbReference>
<dbReference type="InterPro" id="IPR050796">
    <property type="entry name" value="SCF_F-box_component"/>
</dbReference>
<dbReference type="Pfam" id="PF00646">
    <property type="entry name" value="F-box"/>
    <property type="match status" value="1"/>
</dbReference>
<dbReference type="Gene3D" id="1.20.1280.50">
    <property type="match status" value="1"/>
</dbReference>
<dbReference type="InterPro" id="IPR001810">
    <property type="entry name" value="F-box_dom"/>
</dbReference>
<gene>
    <name evidence="3" type="primary">LOC104699646</name>
</gene>
<accession>A0ABM0SM62</accession>
<proteinExistence type="predicted"/>
<dbReference type="SMART" id="SM00256">
    <property type="entry name" value="FBOX"/>
    <property type="match status" value="1"/>
</dbReference>
<dbReference type="PANTHER" id="PTHR31672:SF13">
    <property type="entry name" value="F-BOX PROTEIN CPR30-LIKE"/>
    <property type="match status" value="1"/>
</dbReference>
<dbReference type="RefSeq" id="XP_010413285.2">
    <property type="nucleotide sequence ID" value="XM_010414983.2"/>
</dbReference>
<evidence type="ECO:0000313" key="3">
    <source>
        <dbReference type="RefSeq" id="XP_010413285.2"/>
    </source>
</evidence>
<dbReference type="Proteomes" id="UP000694864">
    <property type="component" value="Chromosome 7"/>
</dbReference>
<dbReference type="PROSITE" id="PS50181">
    <property type="entry name" value="FBOX"/>
    <property type="match status" value="1"/>
</dbReference>
<dbReference type="GeneID" id="104699646"/>
<sequence length="417" mass="48229">MEEDKMNHHTITSEDILVEILQYLPTKQLAKLKAVSKQWRSVIETTYMSHKRLVRLGLPTPNTKLLVVHHQLSPDSDSTTLLLKTFSRDHDNNGRISLSSSSSYPFPDNPINNVECRGETTQILGTCDGLVLVGIYGFRYIYLINPTTGVHRTLSPQLSQWPTNNYEFHSRVNNPTIRKDRTLFQGDIKFYQQVELLALMPLSVGFGKDIITKSYKVILMYSEKYHIRGIGCFNSRFNVKVISLDNGEQRDAGWYSSDAYNICYEQTPVYANGSLFWFTLYCYIWKDKPLSELPSHLLAIDLHTEQFRWVSLPKCYTRYSRGVQMWSLNERLCLSDVLNIQCSSELDVWSLQKEDSSTQNWEKLFSFNILDISRLDAKCWMLGLRAAYFRRIEKGQDQVSSDILRTAICYSPTMISP</sequence>
<dbReference type="PANTHER" id="PTHR31672">
    <property type="entry name" value="BNACNNG10540D PROTEIN"/>
    <property type="match status" value="1"/>
</dbReference>
<dbReference type="InterPro" id="IPR036047">
    <property type="entry name" value="F-box-like_dom_sf"/>
</dbReference>
<evidence type="ECO:0000313" key="2">
    <source>
        <dbReference type="Proteomes" id="UP000694864"/>
    </source>
</evidence>
<evidence type="ECO:0000259" key="1">
    <source>
        <dbReference type="PROSITE" id="PS50181"/>
    </source>
</evidence>
<dbReference type="SUPFAM" id="SSF81383">
    <property type="entry name" value="F-box domain"/>
    <property type="match status" value="1"/>
</dbReference>
<organism evidence="2 3">
    <name type="scientific">Camelina sativa</name>
    <name type="common">False flax</name>
    <name type="synonym">Myagrum sativum</name>
    <dbReference type="NCBI Taxonomy" id="90675"/>
    <lineage>
        <taxon>Eukaryota</taxon>
        <taxon>Viridiplantae</taxon>
        <taxon>Streptophyta</taxon>
        <taxon>Embryophyta</taxon>
        <taxon>Tracheophyta</taxon>
        <taxon>Spermatophyta</taxon>
        <taxon>Magnoliopsida</taxon>
        <taxon>eudicotyledons</taxon>
        <taxon>Gunneridae</taxon>
        <taxon>Pentapetalae</taxon>
        <taxon>rosids</taxon>
        <taxon>malvids</taxon>
        <taxon>Brassicales</taxon>
        <taxon>Brassicaceae</taxon>
        <taxon>Camelineae</taxon>
        <taxon>Camelina</taxon>
    </lineage>
</organism>
<protein>
    <submittedName>
        <fullName evidence="3">F-box protein At1g71320</fullName>
    </submittedName>
</protein>
<reference evidence="3" key="2">
    <citation type="submission" date="2025-08" db="UniProtKB">
        <authorList>
            <consortium name="RefSeq"/>
        </authorList>
    </citation>
    <scope>IDENTIFICATION</scope>
    <source>
        <tissue evidence="3">Leaf</tissue>
    </source>
</reference>
<dbReference type="InterPro" id="IPR017451">
    <property type="entry name" value="F-box-assoc_interact_dom"/>
</dbReference>
<name>A0ABM0SM62_CAMSA</name>
<dbReference type="Pfam" id="PF07734">
    <property type="entry name" value="FBA_1"/>
    <property type="match status" value="1"/>
</dbReference>
<dbReference type="NCBIfam" id="TIGR01640">
    <property type="entry name" value="F_box_assoc_1"/>
    <property type="match status" value="1"/>
</dbReference>
<reference evidence="2" key="1">
    <citation type="journal article" date="2014" name="Nat. Commun.">
        <title>The emerging biofuel crop Camelina sativa retains a highly undifferentiated hexaploid genome structure.</title>
        <authorList>
            <person name="Kagale S."/>
            <person name="Koh C."/>
            <person name="Nixon J."/>
            <person name="Bollina V."/>
            <person name="Clarke W.E."/>
            <person name="Tuteja R."/>
            <person name="Spillane C."/>
            <person name="Robinson S.J."/>
            <person name="Links M.G."/>
            <person name="Clarke C."/>
            <person name="Higgins E.E."/>
            <person name="Huebert T."/>
            <person name="Sharpe A.G."/>
            <person name="Parkin I.A."/>
        </authorList>
    </citation>
    <scope>NUCLEOTIDE SEQUENCE [LARGE SCALE GENOMIC DNA]</scope>
    <source>
        <strain evidence="2">cv. DH55</strain>
    </source>
</reference>